<dbReference type="STRING" id="39480.EUAN_22610"/>
<dbReference type="RefSeq" id="WP_084655913.1">
    <property type="nucleotide sequence ID" value="NZ_MKIE01000014.1"/>
</dbReference>
<dbReference type="Proteomes" id="UP000180254">
    <property type="component" value="Unassembled WGS sequence"/>
</dbReference>
<dbReference type="Pfam" id="PF04324">
    <property type="entry name" value="Fer2_BFD"/>
    <property type="match status" value="1"/>
</dbReference>
<evidence type="ECO:0000313" key="2">
    <source>
        <dbReference type="EMBL" id="OHW61411.1"/>
    </source>
</evidence>
<sequence>MSTIICYCSNVTEQEIVDAIDNGANSLSDIKAITGACTAGRCKELHPKGT</sequence>
<evidence type="ECO:0000259" key="1">
    <source>
        <dbReference type="Pfam" id="PF04324"/>
    </source>
</evidence>
<feature type="domain" description="BFD-like [2Fe-2S]-binding" evidence="1">
    <location>
        <begin position="4"/>
        <end position="39"/>
    </location>
</feature>
<name>A0A1S1V3X5_9FIRM</name>
<reference evidence="2 3" key="1">
    <citation type="submission" date="2016-09" db="EMBL/GenBank/DDBJ databases">
        <title>Genome sequence of Eubacterium angustum.</title>
        <authorList>
            <person name="Poehlein A."/>
            <person name="Daniel R."/>
        </authorList>
    </citation>
    <scope>NUCLEOTIDE SEQUENCE [LARGE SCALE GENOMIC DNA]</scope>
    <source>
        <strain evidence="2 3">DSM 1989</strain>
    </source>
</reference>
<dbReference type="InterPro" id="IPR041854">
    <property type="entry name" value="BFD-like_2Fe2S-bd_dom_sf"/>
</dbReference>
<comment type="caution">
    <text evidence="2">The sequence shown here is derived from an EMBL/GenBank/DDBJ whole genome shotgun (WGS) entry which is preliminary data.</text>
</comment>
<evidence type="ECO:0000313" key="3">
    <source>
        <dbReference type="Proteomes" id="UP000180254"/>
    </source>
</evidence>
<protein>
    <submittedName>
        <fullName evidence="2">BFD-like [2Fe-2S] binding domain protein</fullName>
    </submittedName>
</protein>
<dbReference type="InterPro" id="IPR007419">
    <property type="entry name" value="BFD-like_2Fe2S-bd_dom"/>
</dbReference>
<dbReference type="EMBL" id="MKIE01000014">
    <property type="protein sequence ID" value="OHW61411.1"/>
    <property type="molecule type" value="Genomic_DNA"/>
</dbReference>
<organism evidence="2 3">
    <name type="scientific">Andreesenia angusta</name>
    <dbReference type="NCBI Taxonomy" id="39480"/>
    <lineage>
        <taxon>Bacteria</taxon>
        <taxon>Bacillati</taxon>
        <taxon>Bacillota</taxon>
        <taxon>Tissierellia</taxon>
        <taxon>Tissierellales</taxon>
        <taxon>Gottschalkiaceae</taxon>
        <taxon>Andreesenia</taxon>
    </lineage>
</organism>
<dbReference type="Gene3D" id="1.10.10.1100">
    <property type="entry name" value="BFD-like [2Fe-2S]-binding domain"/>
    <property type="match status" value="1"/>
</dbReference>
<gene>
    <name evidence="2" type="ORF">EUAN_22610</name>
</gene>
<proteinExistence type="predicted"/>
<dbReference type="AlphaFoldDB" id="A0A1S1V3X5"/>
<dbReference type="OrthoDB" id="9801699at2"/>
<keyword evidence="3" id="KW-1185">Reference proteome</keyword>
<accession>A0A1S1V3X5</accession>